<dbReference type="STRING" id="1121432.SAMN02745219_00561"/>
<dbReference type="PANTHER" id="PTHR30004:SF6">
    <property type="entry name" value="D-THREONATE 4-PHOSPHATE DEHYDROGENASE"/>
    <property type="match status" value="1"/>
</dbReference>
<gene>
    <name evidence="7" type="ORF">SAMN02745219_00561</name>
</gene>
<dbReference type="GO" id="GO:0016491">
    <property type="term" value="F:oxidoreductase activity"/>
    <property type="evidence" value="ECO:0007669"/>
    <property type="project" value="UniProtKB-KW"/>
</dbReference>
<dbReference type="EMBL" id="FQZM01000006">
    <property type="protein sequence ID" value="SHI54802.1"/>
    <property type="molecule type" value="Genomic_DNA"/>
</dbReference>
<dbReference type="PANTHER" id="PTHR30004">
    <property type="entry name" value="4-HYDROXYTHREONINE-4-PHOSPHATE DEHYDROGENASE"/>
    <property type="match status" value="1"/>
</dbReference>
<dbReference type="AlphaFoldDB" id="A0A1M6C1A8"/>
<dbReference type="InterPro" id="IPR005255">
    <property type="entry name" value="PdxA_fam"/>
</dbReference>
<name>A0A1M6C1A8_9FIRM</name>
<accession>A0A1M6C1A8</accession>
<dbReference type="OrthoDB" id="9801783at2"/>
<dbReference type="GO" id="GO:0046872">
    <property type="term" value="F:metal ion binding"/>
    <property type="evidence" value="ECO:0007669"/>
    <property type="project" value="UniProtKB-KW"/>
</dbReference>
<evidence type="ECO:0000256" key="4">
    <source>
        <dbReference type="ARBA" id="ARBA00022723"/>
    </source>
</evidence>
<dbReference type="RefSeq" id="WP_072867246.1">
    <property type="nucleotide sequence ID" value="NZ_FQZM01000006.1"/>
</dbReference>
<dbReference type="Pfam" id="PF04166">
    <property type="entry name" value="PdxA"/>
    <property type="match status" value="1"/>
</dbReference>
<evidence type="ECO:0000256" key="3">
    <source>
        <dbReference type="ARBA" id="ARBA00011738"/>
    </source>
</evidence>
<keyword evidence="6" id="KW-0520">NAD</keyword>
<evidence type="ECO:0000256" key="2">
    <source>
        <dbReference type="ARBA" id="ARBA00009464"/>
    </source>
</evidence>
<proteinExistence type="inferred from homology"/>
<dbReference type="Gene3D" id="3.40.718.10">
    <property type="entry name" value="Isopropylmalate Dehydrogenase"/>
    <property type="match status" value="1"/>
</dbReference>
<reference evidence="8" key="1">
    <citation type="submission" date="2016-11" db="EMBL/GenBank/DDBJ databases">
        <authorList>
            <person name="Varghese N."/>
            <person name="Submissions S."/>
        </authorList>
    </citation>
    <scope>NUCLEOTIDE SEQUENCE [LARGE SCALE GENOMIC DNA]</scope>
    <source>
        <strain evidence="8">DSM 16057</strain>
    </source>
</reference>
<evidence type="ECO:0000256" key="6">
    <source>
        <dbReference type="ARBA" id="ARBA00023027"/>
    </source>
</evidence>
<keyword evidence="5" id="KW-0560">Oxidoreductase</keyword>
<dbReference type="GO" id="GO:0051287">
    <property type="term" value="F:NAD binding"/>
    <property type="evidence" value="ECO:0007669"/>
    <property type="project" value="InterPro"/>
</dbReference>
<dbReference type="SUPFAM" id="SSF53659">
    <property type="entry name" value="Isocitrate/Isopropylmalate dehydrogenase-like"/>
    <property type="match status" value="1"/>
</dbReference>
<comment type="similarity">
    <text evidence="2">Belongs to the PdxA family. PdxA2 subfamily.</text>
</comment>
<evidence type="ECO:0000313" key="8">
    <source>
        <dbReference type="Proteomes" id="UP000184529"/>
    </source>
</evidence>
<sequence>MKPLVAITMGDPAGVGAEISLKAASSTQLSDMARILILGSGPVLEYYRKLLKISFPLKEIKTPEQYEEGYINFISVNKLSLSDFEVGKVSPVCGRAAYEYLEMGVKLALEGKISAIATAPINKEALHKAGLDYSGHTEILARLTRAADYAMMLVSGTLRIIHVSTHVALKEACELVKKERVYKVIKLADKAVKALGIPVPRIAVAGLNPHAGEGGLFGSEEREEIRPGIEKAREEGVQVSGPLPPDTVFLKAYKGHYDAVVAMYHDQGHIPVKILGFETGVNITVGLPIIRTSVDHGTAFDIAGKGIADERSMVEAVKIAVKLNQGCRKVTVTG</sequence>
<organism evidence="7 8">
    <name type="scientific">Desulfofundulus thermosubterraneus DSM 16057</name>
    <dbReference type="NCBI Taxonomy" id="1121432"/>
    <lineage>
        <taxon>Bacteria</taxon>
        <taxon>Bacillati</taxon>
        <taxon>Bacillota</taxon>
        <taxon>Clostridia</taxon>
        <taxon>Eubacteriales</taxon>
        <taxon>Peptococcaceae</taxon>
        <taxon>Desulfofundulus</taxon>
    </lineage>
</organism>
<evidence type="ECO:0000256" key="5">
    <source>
        <dbReference type="ARBA" id="ARBA00023002"/>
    </source>
</evidence>
<evidence type="ECO:0000313" key="7">
    <source>
        <dbReference type="EMBL" id="SHI54802.1"/>
    </source>
</evidence>
<dbReference type="NCBIfam" id="TIGR00557">
    <property type="entry name" value="pdxA"/>
    <property type="match status" value="1"/>
</dbReference>
<keyword evidence="8" id="KW-1185">Reference proteome</keyword>
<dbReference type="Proteomes" id="UP000184529">
    <property type="component" value="Unassembled WGS sequence"/>
</dbReference>
<evidence type="ECO:0000256" key="1">
    <source>
        <dbReference type="ARBA" id="ARBA00001968"/>
    </source>
</evidence>
<comment type="subunit">
    <text evidence="3">Homodimer.</text>
</comment>
<comment type="cofactor">
    <cofactor evidence="1">
        <name>a divalent metal cation</name>
        <dbReference type="ChEBI" id="CHEBI:60240"/>
    </cofactor>
</comment>
<protein>
    <submittedName>
        <fullName evidence="7">4-hydroxythreonine-4-phosphate dehydrogenase</fullName>
    </submittedName>
</protein>
<keyword evidence="4" id="KW-0479">Metal-binding</keyword>